<keyword evidence="6" id="KW-1185">Reference proteome</keyword>
<reference evidence="5 6" key="1">
    <citation type="submission" date="2023-07" db="EMBL/GenBank/DDBJ databases">
        <title>Sorghum-associated microbial communities from plants grown in Nebraska, USA.</title>
        <authorList>
            <person name="Schachtman D."/>
        </authorList>
    </citation>
    <scope>NUCLEOTIDE SEQUENCE [LARGE SCALE GENOMIC DNA]</scope>
    <source>
        <strain evidence="5 6">BE198</strain>
    </source>
</reference>
<evidence type="ECO:0000313" key="5">
    <source>
        <dbReference type="EMBL" id="MDR7134298.1"/>
    </source>
</evidence>
<gene>
    <name evidence="5" type="ORF">J2X06_001482</name>
</gene>
<evidence type="ECO:0000256" key="4">
    <source>
        <dbReference type="SAM" id="MobiDB-lite"/>
    </source>
</evidence>
<feature type="compositionally biased region" description="Basic and acidic residues" evidence="4">
    <location>
        <begin position="306"/>
        <end position="324"/>
    </location>
</feature>
<dbReference type="NCBIfam" id="TIGR01834">
    <property type="entry name" value="PHA_synth_III_E"/>
    <property type="match status" value="1"/>
</dbReference>
<evidence type="ECO:0000313" key="6">
    <source>
        <dbReference type="Proteomes" id="UP001251524"/>
    </source>
</evidence>
<dbReference type="Pfam" id="PF09712">
    <property type="entry name" value="PHA_synth_III_E"/>
    <property type="match status" value="1"/>
</dbReference>
<comment type="caution">
    <text evidence="5">The sequence shown here is derived from an EMBL/GenBank/DDBJ whole genome shotgun (WGS) entry which is preliminary data.</text>
</comment>
<evidence type="ECO:0000256" key="1">
    <source>
        <dbReference type="ARBA" id="ARBA00004683"/>
    </source>
</evidence>
<sequence length="360" mass="39872">MANQGMDDFEAWTRRYWNAWGEALRAAPMATPSPSTGVPGWNEAMKWWSQLAQGGAQGVPGLGNEAVSRFTAQAQGWFGQMQKLAAQFAGQNASAADIASAWKQALGGAAANPFADMLGTMPGSAQTDPSQWFEQLAPWLQQWLQQGQQRGRSLLGLPAFGFAREHQERWQQLAQAQLDMQQQSQAYQKLMAEAAQDAFVRFERKLSERSEPGRQLESVRALFDLWIDAAEEAYADIALSPRFRDAYAALVNAQMTLRARVQKEVEQASAQLGVPTRTEIDSAHRKIVQLERELRRLRDAMQANAARKESASASRPEPRAERPQPTRPSNRASARPASKTTAKPATPAARKTAKPTKEKR</sequence>
<proteinExistence type="predicted"/>
<accession>A0ABU1W9S0</accession>
<evidence type="ECO:0000256" key="2">
    <source>
        <dbReference type="ARBA" id="ARBA00019066"/>
    </source>
</evidence>
<feature type="compositionally biased region" description="Basic residues" evidence="4">
    <location>
        <begin position="351"/>
        <end position="360"/>
    </location>
</feature>
<dbReference type="InterPro" id="IPR010123">
    <property type="entry name" value="PHA_synth_III_E"/>
</dbReference>
<dbReference type="Proteomes" id="UP001251524">
    <property type="component" value="Unassembled WGS sequence"/>
</dbReference>
<organism evidence="5 6">
    <name type="scientific">Lysobacter niastensis</name>
    <dbReference type="NCBI Taxonomy" id="380629"/>
    <lineage>
        <taxon>Bacteria</taxon>
        <taxon>Pseudomonadati</taxon>
        <taxon>Pseudomonadota</taxon>
        <taxon>Gammaproteobacteria</taxon>
        <taxon>Lysobacterales</taxon>
        <taxon>Lysobacteraceae</taxon>
        <taxon>Lysobacter</taxon>
    </lineage>
</organism>
<dbReference type="EMBL" id="JAVDVY010000001">
    <property type="protein sequence ID" value="MDR7134298.1"/>
    <property type="molecule type" value="Genomic_DNA"/>
</dbReference>
<dbReference type="RefSeq" id="WP_310060304.1">
    <property type="nucleotide sequence ID" value="NZ_JAVDVY010000001.1"/>
</dbReference>
<comment type="pathway">
    <text evidence="1">Biopolymer metabolism; poly-(R)-3-hydroxybutanoate biosynthesis.</text>
</comment>
<feature type="compositionally biased region" description="Low complexity" evidence="4">
    <location>
        <begin position="334"/>
        <end position="350"/>
    </location>
</feature>
<name>A0ABU1W9S0_9GAMM</name>
<evidence type="ECO:0000256" key="3">
    <source>
        <dbReference type="ARBA" id="ARBA00022752"/>
    </source>
</evidence>
<protein>
    <recommendedName>
        <fullName evidence="2">Poly(3-hydroxyalkanoate) polymerase subunit PhaE</fullName>
    </recommendedName>
</protein>
<feature type="region of interest" description="Disordered" evidence="4">
    <location>
        <begin position="302"/>
        <end position="360"/>
    </location>
</feature>
<keyword evidence="3" id="KW-0583">PHB biosynthesis</keyword>